<dbReference type="Pfam" id="PF13727">
    <property type="entry name" value="CoA_binding_3"/>
    <property type="match status" value="1"/>
</dbReference>
<dbReference type="AlphaFoldDB" id="A0AA88C827"/>
<accession>A0AA88C827</accession>
<feature type="transmembrane region" description="Helical" evidence="7">
    <location>
        <begin position="275"/>
        <end position="296"/>
    </location>
</feature>
<evidence type="ECO:0000256" key="3">
    <source>
        <dbReference type="ARBA" id="ARBA00022679"/>
    </source>
</evidence>
<evidence type="ECO:0000313" key="9">
    <source>
        <dbReference type="EMBL" id="GGY84973.1"/>
    </source>
</evidence>
<dbReference type="GO" id="GO:0089702">
    <property type="term" value="F:undecaprenyl-phosphate glucose phosphotransferase activity"/>
    <property type="evidence" value="ECO:0007669"/>
    <property type="project" value="TreeGrafter"/>
</dbReference>
<dbReference type="Gene3D" id="3.40.50.720">
    <property type="entry name" value="NAD(P)-binding Rossmann-like Domain"/>
    <property type="match status" value="1"/>
</dbReference>
<feature type="transmembrane region" description="Helical" evidence="7">
    <location>
        <begin position="105"/>
        <end position="123"/>
    </location>
</feature>
<dbReference type="InterPro" id="IPR003362">
    <property type="entry name" value="Bact_transf"/>
</dbReference>
<reference evidence="9" key="1">
    <citation type="journal article" date="2014" name="Int. J. Syst. Evol. Microbiol.">
        <title>Complete genome sequence of Corynebacterium casei LMG S-19264T (=DSM 44701T), isolated from a smear-ripened cheese.</title>
        <authorList>
            <consortium name="US DOE Joint Genome Institute (JGI-PGF)"/>
            <person name="Walter F."/>
            <person name="Albersmeier A."/>
            <person name="Kalinowski J."/>
            <person name="Ruckert C."/>
        </authorList>
    </citation>
    <scope>NUCLEOTIDE SEQUENCE</scope>
    <source>
        <strain evidence="9">KCTC 12344</strain>
    </source>
</reference>
<organism evidence="9 10">
    <name type="scientific">Pseudoduganella plicata</name>
    <dbReference type="NCBI Taxonomy" id="321984"/>
    <lineage>
        <taxon>Bacteria</taxon>
        <taxon>Pseudomonadati</taxon>
        <taxon>Pseudomonadota</taxon>
        <taxon>Betaproteobacteria</taxon>
        <taxon>Burkholderiales</taxon>
        <taxon>Oxalobacteraceae</taxon>
        <taxon>Telluria group</taxon>
        <taxon>Pseudoduganella</taxon>
    </lineage>
</organism>
<dbReference type="Pfam" id="PF02397">
    <property type="entry name" value="Bac_transf"/>
    <property type="match status" value="1"/>
</dbReference>
<dbReference type="RefSeq" id="WP_189568711.1">
    <property type="nucleotide sequence ID" value="NZ_BMWW01000002.1"/>
</dbReference>
<dbReference type="NCBIfam" id="TIGR03025">
    <property type="entry name" value="EPS_sugtrans"/>
    <property type="match status" value="1"/>
</dbReference>
<keyword evidence="6 7" id="KW-0472">Membrane</keyword>
<keyword evidence="5 7" id="KW-1133">Transmembrane helix</keyword>
<dbReference type="PANTHER" id="PTHR30576:SF21">
    <property type="entry name" value="UDP-GLUCOSE:UNDECAPRENYL-PHOSPHATE GLUCOSE-1-PHOSPHATE TRANSFERASE"/>
    <property type="match status" value="1"/>
</dbReference>
<protein>
    <submittedName>
        <fullName evidence="9">Undecaprenyl-phosphate glucose phosphotransferase</fullName>
    </submittedName>
</protein>
<evidence type="ECO:0000256" key="2">
    <source>
        <dbReference type="ARBA" id="ARBA00006464"/>
    </source>
</evidence>
<keyword evidence="4 7" id="KW-0812">Transmembrane</keyword>
<comment type="similarity">
    <text evidence="2">Belongs to the bacterial sugar transferase family.</text>
</comment>
<feature type="domain" description="Bacterial sugar transferase" evidence="8">
    <location>
        <begin position="270"/>
        <end position="454"/>
    </location>
</feature>
<dbReference type="InterPro" id="IPR017473">
    <property type="entry name" value="Undecaprenyl-P_gluc_Ptfrase"/>
</dbReference>
<dbReference type="SUPFAM" id="SSF51735">
    <property type="entry name" value="NAD(P)-binding Rossmann-fold domains"/>
    <property type="match status" value="1"/>
</dbReference>
<keyword evidence="3" id="KW-0808">Transferase</keyword>
<dbReference type="EMBL" id="BMWW01000002">
    <property type="protein sequence ID" value="GGY84973.1"/>
    <property type="molecule type" value="Genomic_DNA"/>
</dbReference>
<gene>
    <name evidence="9" type="ORF">GCM10007388_17740</name>
</gene>
<dbReference type="PANTHER" id="PTHR30576">
    <property type="entry name" value="COLANIC BIOSYNTHESIS UDP-GLUCOSE LIPID CARRIER TRANSFERASE"/>
    <property type="match status" value="1"/>
</dbReference>
<evidence type="ECO:0000256" key="1">
    <source>
        <dbReference type="ARBA" id="ARBA00004141"/>
    </source>
</evidence>
<proteinExistence type="inferred from homology"/>
<dbReference type="InterPro" id="IPR017475">
    <property type="entry name" value="EPS_sugar_tfrase"/>
</dbReference>
<evidence type="ECO:0000313" key="10">
    <source>
        <dbReference type="Proteomes" id="UP000619512"/>
    </source>
</evidence>
<sequence>MTINEIPLISFFQRILDPLIIMGMLYASSMLYGEPFTGYSLVLMILAFFISSAIYQHIDPYRTWRSGRMLAYSRDVTVGWALTAAVLVLLGSVSGLDYHYEERVVLTWFVATPFVLLASHLAARKVGTNPASASEVRSVLIVGVNDVGIKFAQTTERYPGLFMQVRGFFDDRTADRHPANLSYPVLGKMSDVAAFVRESNIKMIFISQPISAQPRIRKLLDELQDTTASVYFLPDIYVFDLMQARFDSVGGMPVIAICETPFTGFNSLVKRASDIVLALIIQLLLSPLMLLIAIAVKMSSPGPIIFRQRRYGLYGEQIYVYKFRSMTVTEDGANVVQAKKGDQRVTKVGGFLRKTSLDELPQFINVLQGRMSIVGPRPHAVAHNEQYRKLIKGYMLRHKAKPGITGWAQVNGMRGETDTLDKMEARIRYDLDYLRSWSLWLDLWIIIKTVKVVLARENAH</sequence>
<evidence type="ECO:0000256" key="5">
    <source>
        <dbReference type="ARBA" id="ARBA00022989"/>
    </source>
</evidence>
<comment type="caution">
    <text evidence="9">The sequence shown here is derived from an EMBL/GenBank/DDBJ whole genome shotgun (WGS) entry which is preliminary data.</text>
</comment>
<feature type="transmembrane region" description="Helical" evidence="7">
    <location>
        <begin position="12"/>
        <end position="32"/>
    </location>
</feature>
<reference evidence="9" key="2">
    <citation type="submission" date="2022-12" db="EMBL/GenBank/DDBJ databases">
        <authorList>
            <person name="Sun Q."/>
            <person name="Kim S."/>
        </authorList>
    </citation>
    <scope>NUCLEOTIDE SEQUENCE</scope>
    <source>
        <strain evidence="9">KCTC 12344</strain>
    </source>
</reference>
<evidence type="ECO:0000256" key="6">
    <source>
        <dbReference type="ARBA" id="ARBA00023136"/>
    </source>
</evidence>
<evidence type="ECO:0000259" key="8">
    <source>
        <dbReference type="Pfam" id="PF02397"/>
    </source>
</evidence>
<evidence type="ECO:0000256" key="4">
    <source>
        <dbReference type="ARBA" id="ARBA00022692"/>
    </source>
</evidence>
<name>A0AA88C827_9BURK</name>
<evidence type="ECO:0000256" key="7">
    <source>
        <dbReference type="SAM" id="Phobius"/>
    </source>
</evidence>
<dbReference type="GO" id="GO:0009242">
    <property type="term" value="P:colanic acid biosynthetic process"/>
    <property type="evidence" value="ECO:0007669"/>
    <property type="project" value="TreeGrafter"/>
</dbReference>
<dbReference type="GO" id="GO:0016020">
    <property type="term" value="C:membrane"/>
    <property type="evidence" value="ECO:0007669"/>
    <property type="project" value="UniProtKB-SubCell"/>
</dbReference>
<dbReference type="InterPro" id="IPR036291">
    <property type="entry name" value="NAD(P)-bd_dom_sf"/>
</dbReference>
<dbReference type="Proteomes" id="UP000619512">
    <property type="component" value="Unassembled WGS sequence"/>
</dbReference>
<dbReference type="NCBIfam" id="TIGR03023">
    <property type="entry name" value="WcaJ_sugtrans"/>
    <property type="match status" value="1"/>
</dbReference>
<feature type="transmembrane region" description="Helical" evidence="7">
    <location>
        <begin position="76"/>
        <end position="93"/>
    </location>
</feature>
<feature type="transmembrane region" description="Helical" evidence="7">
    <location>
        <begin position="38"/>
        <end position="55"/>
    </location>
</feature>
<comment type="subcellular location">
    <subcellularLocation>
        <location evidence="1">Membrane</location>
        <topology evidence="1">Multi-pass membrane protein</topology>
    </subcellularLocation>
</comment>